<sequence length="142" mass="15464">MAQSLATPAYQEQPVANLDLDNPFLEALGATFTKWDAGYAEFTMPIRAAHLNRQRILQGGAIATLLDAACGYAGLFTTDVAPVHGFTLSLTVNYLDRGIGDKVVAKGFLERQGRSVYFARGEAWVDDRVMIASAQGTFKYAR</sequence>
<dbReference type="Pfam" id="PF03061">
    <property type="entry name" value="4HBT"/>
    <property type="match status" value="1"/>
</dbReference>
<dbReference type="InterPro" id="IPR003736">
    <property type="entry name" value="PAAI_dom"/>
</dbReference>
<comment type="similarity">
    <text evidence="1">Belongs to the thioesterase PaaI family.</text>
</comment>
<dbReference type="Gene3D" id="3.10.129.10">
    <property type="entry name" value="Hotdog Thioesterase"/>
    <property type="match status" value="1"/>
</dbReference>
<dbReference type="Proteomes" id="UP000238169">
    <property type="component" value="Unassembled WGS sequence"/>
</dbReference>
<organism evidence="4 5">
    <name type="scientific">Caballeronia novacaledonica</name>
    <dbReference type="NCBI Taxonomy" id="1544861"/>
    <lineage>
        <taxon>Bacteria</taxon>
        <taxon>Pseudomonadati</taxon>
        <taxon>Pseudomonadota</taxon>
        <taxon>Betaproteobacteria</taxon>
        <taxon>Burkholderiales</taxon>
        <taxon>Burkholderiaceae</taxon>
        <taxon>Caballeronia</taxon>
    </lineage>
</organism>
<protein>
    <submittedName>
        <fullName evidence="4">Thioesterase</fullName>
    </submittedName>
</protein>
<evidence type="ECO:0000256" key="1">
    <source>
        <dbReference type="ARBA" id="ARBA00008324"/>
    </source>
</evidence>
<dbReference type="InterPro" id="IPR039298">
    <property type="entry name" value="ACOT13"/>
</dbReference>
<evidence type="ECO:0000313" key="5">
    <source>
        <dbReference type="Proteomes" id="UP000238169"/>
    </source>
</evidence>
<proteinExistence type="inferred from homology"/>
<evidence type="ECO:0000313" key="4">
    <source>
        <dbReference type="EMBL" id="SPB13148.1"/>
    </source>
</evidence>
<dbReference type="RefSeq" id="WP_425428701.1">
    <property type="nucleotide sequence ID" value="NZ_OGTP01000001.1"/>
</dbReference>
<dbReference type="AlphaFoldDB" id="A0A2U3HZC0"/>
<keyword evidence="2" id="KW-0378">Hydrolase</keyword>
<dbReference type="SUPFAM" id="SSF54637">
    <property type="entry name" value="Thioesterase/thiol ester dehydrase-isomerase"/>
    <property type="match status" value="1"/>
</dbReference>
<dbReference type="InterPro" id="IPR029069">
    <property type="entry name" value="HotDog_dom_sf"/>
</dbReference>
<evidence type="ECO:0000259" key="3">
    <source>
        <dbReference type="Pfam" id="PF03061"/>
    </source>
</evidence>
<dbReference type="CDD" id="cd03443">
    <property type="entry name" value="PaaI_thioesterase"/>
    <property type="match status" value="1"/>
</dbReference>
<dbReference type="PANTHER" id="PTHR21660:SF1">
    <property type="entry name" value="ACYL-COENZYME A THIOESTERASE 13"/>
    <property type="match status" value="1"/>
</dbReference>
<dbReference type="InterPro" id="IPR006683">
    <property type="entry name" value="Thioestr_dom"/>
</dbReference>
<reference evidence="5" key="1">
    <citation type="submission" date="2018-01" db="EMBL/GenBank/DDBJ databases">
        <authorList>
            <person name="Peeters C."/>
        </authorList>
    </citation>
    <scope>NUCLEOTIDE SEQUENCE [LARGE SCALE GENOMIC DNA]</scope>
</reference>
<gene>
    <name evidence="4" type="ORF">NOV72_00447</name>
</gene>
<name>A0A2U3HZC0_9BURK</name>
<feature type="domain" description="Thioesterase" evidence="3">
    <location>
        <begin position="59"/>
        <end position="129"/>
    </location>
</feature>
<dbReference type="PANTHER" id="PTHR21660">
    <property type="entry name" value="THIOESTERASE SUPERFAMILY MEMBER-RELATED"/>
    <property type="match status" value="1"/>
</dbReference>
<dbReference type="GO" id="GO:0047617">
    <property type="term" value="F:fatty acyl-CoA hydrolase activity"/>
    <property type="evidence" value="ECO:0007669"/>
    <property type="project" value="InterPro"/>
</dbReference>
<accession>A0A2U3HZC0</accession>
<evidence type="ECO:0000256" key="2">
    <source>
        <dbReference type="ARBA" id="ARBA00022801"/>
    </source>
</evidence>
<keyword evidence="5" id="KW-1185">Reference proteome</keyword>
<dbReference type="EMBL" id="OGTP01000001">
    <property type="protein sequence ID" value="SPB13148.1"/>
    <property type="molecule type" value="Genomic_DNA"/>
</dbReference>
<dbReference type="NCBIfam" id="TIGR00369">
    <property type="entry name" value="unchar_dom_1"/>
    <property type="match status" value="1"/>
</dbReference>